<reference evidence="4" key="1">
    <citation type="submission" date="2017-02" db="UniProtKB">
        <authorList>
            <consortium name="WormBaseParasite"/>
        </authorList>
    </citation>
    <scope>IDENTIFICATION</scope>
</reference>
<dbReference type="OrthoDB" id="5854099at2759"/>
<dbReference type="InterPro" id="IPR026321">
    <property type="entry name" value="CC134"/>
</dbReference>
<accession>A0A0N5CYM1</accession>
<dbReference type="Proteomes" id="UP000276776">
    <property type="component" value="Unassembled WGS sequence"/>
</dbReference>
<keyword evidence="1" id="KW-0732">Signal</keyword>
<dbReference type="EMBL" id="UYYF01004346">
    <property type="protein sequence ID" value="VDN02797.1"/>
    <property type="molecule type" value="Genomic_DNA"/>
</dbReference>
<gene>
    <name evidence="2" type="ORF">TCLT_LOCUS5539</name>
</gene>
<evidence type="ECO:0000313" key="3">
    <source>
        <dbReference type="Proteomes" id="UP000276776"/>
    </source>
</evidence>
<name>A0A0N5CYM1_THECL</name>
<dbReference type="STRING" id="103827.A0A0N5CYM1"/>
<organism evidence="4">
    <name type="scientific">Thelazia callipaeda</name>
    <name type="common">Oriental eyeworm</name>
    <name type="synonym">Parasitic nematode</name>
    <dbReference type="NCBI Taxonomy" id="103827"/>
    <lineage>
        <taxon>Eukaryota</taxon>
        <taxon>Metazoa</taxon>
        <taxon>Ecdysozoa</taxon>
        <taxon>Nematoda</taxon>
        <taxon>Chromadorea</taxon>
        <taxon>Rhabditida</taxon>
        <taxon>Spirurina</taxon>
        <taxon>Spiruromorpha</taxon>
        <taxon>Thelazioidea</taxon>
        <taxon>Thelaziidae</taxon>
        <taxon>Thelazia</taxon>
    </lineage>
</organism>
<dbReference type="WBParaSite" id="TCLT_0000555001-mRNA-1">
    <property type="protein sequence ID" value="TCLT_0000555001-mRNA-1"/>
    <property type="gene ID" value="TCLT_0000555001"/>
</dbReference>
<evidence type="ECO:0000256" key="1">
    <source>
        <dbReference type="SAM" id="SignalP"/>
    </source>
</evidence>
<dbReference type="Pfam" id="PF15002">
    <property type="entry name" value="ERK-JNK_inhib"/>
    <property type="match status" value="1"/>
</dbReference>
<feature type="signal peptide" evidence="1">
    <location>
        <begin position="1"/>
        <end position="21"/>
    </location>
</feature>
<dbReference type="OMA" id="FAWAYKF"/>
<evidence type="ECO:0000313" key="2">
    <source>
        <dbReference type="EMBL" id="VDN02797.1"/>
    </source>
</evidence>
<dbReference type="PANTHER" id="PTHR14735">
    <property type="entry name" value="COILED-COIL DOMAIN-CONTAINING PROTEIN 134"/>
    <property type="match status" value="1"/>
</dbReference>
<dbReference type="AlphaFoldDB" id="A0A0N5CYM1"/>
<keyword evidence="3" id="KW-1185">Reference proteome</keyword>
<protein>
    <submittedName>
        <fullName evidence="4">Coiled-coil domain-containing protein 134</fullName>
    </submittedName>
</protein>
<reference evidence="2 3" key="2">
    <citation type="submission" date="2018-11" db="EMBL/GenBank/DDBJ databases">
        <authorList>
            <consortium name="Pathogen Informatics"/>
        </authorList>
    </citation>
    <scope>NUCLEOTIDE SEQUENCE [LARGE SCALE GENOMIC DNA]</scope>
</reference>
<dbReference type="PANTHER" id="PTHR14735:SF1">
    <property type="entry name" value="COILED-COIL DOMAIN-CONTAINING PROTEIN 134"/>
    <property type="match status" value="1"/>
</dbReference>
<sequence>MLDSSWLWFTLVQLMLILTNGKFDNRLVDKHQEDHTKTASSNIRIPEDIKKSDAHEDVFGAKMYRSLFSVKHREQLNAVKSLLAMKSKREKFLLELVHSIIKVIVNGKRIIEKAEFSPNDTFPTEGKKDLRDAIGNVVENTVFYSTLLLHFPTVLLSTFKKDTDWQLVFAWAYKFTLAVRLHDDAADKLLDLAGQQLDIIPKRNDFYNPYDKKAIKDQMERKALQKMEEALHKKREQKKVERKKIKIKKPSLSRIEL</sequence>
<evidence type="ECO:0000313" key="4">
    <source>
        <dbReference type="WBParaSite" id="TCLT_0000555001-mRNA-1"/>
    </source>
</evidence>
<proteinExistence type="predicted"/>
<feature type="chain" id="PRO_5043126489" evidence="1">
    <location>
        <begin position="22"/>
        <end position="257"/>
    </location>
</feature>